<evidence type="ECO:0000256" key="3">
    <source>
        <dbReference type="ARBA" id="ARBA00022517"/>
    </source>
</evidence>
<feature type="compositionally biased region" description="Basic and acidic residues" evidence="7">
    <location>
        <begin position="866"/>
        <end position="875"/>
    </location>
</feature>
<feature type="compositionally biased region" description="Polar residues" evidence="7">
    <location>
        <begin position="1"/>
        <end position="25"/>
    </location>
</feature>
<evidence type="ECO:0000256" key="7">
    <source>
        <dbReference type="SAM" id="MobiDB-lite"/>
    </source>
</evidence>
<dbReference type="Pfam" id="PF04147">
    <property type="entry name" value="Nop14"/>
    <property type="match status" value="1"/>
</dbReference>
<feature type="compositionally biased region" description="Acidic residues" evidence="7">
    <location>
        <begin position="388"/>
        <end position="415"/>
    </location>
</feature>
<comment type="caution">
    <text evidence="8">The sequence shown here is derived from an EMBL/GenBank/DDBJ whole genome shotgun (WGS) entry which is preliminary data.</text>
</comment>
<reference evidence="8 9" key="1">
    <citation type="submission" date="2019-02" db="EMBL/GenBank/DDBJ databases">
        <title>Genome sequencing of the rare red list fungi Antrodiella citrinella (Flaviporus citrinellus).</title>
        <authorList>
            <person name="Buettner E."/>
            <person name="Kellner H."/>
        </authorList>
    </citation>
    <scope>NUCLEOTIDE SEQUENCE [LARGE SCALE GENOMIC DNA]</scope>
    <source>
        <strain evidence="8 9">DSM 108506</strain>
    </source>
</reference>
<evidence type="ECO:0000313" key="9">
    <source>
        <dbReference type="Proteomes" id="UP000308730"/>
    </source>
</evidence>
<feature type="compositionally biased region" description="Basic and acidic residues" evidence="7">
    <location>
        <begin position="882"/>
        <end position="905"/>
    </location>
</feature>
<dbReference type="EMBL" id="SGPM01000236">
    <property type="protein sequence ID" value="THH27646.1"/>
    <property type="molecule type" value="Genomic_DNA"/>
</dbReference>
<evidence type="ECO:0000256" key="2">
    <source>
        <dbReference type="ARBA" id="ARBA00007466"/>
    </source>
</evidence>
<dbReference type="PANTHER" id="PTHR23183">
    <property type="entry name" value="NOP14"/>
    <property type="match status" value="1"/>
</dbReference>
<feature type="region of interest" description="Disordered" evidence="7">
    <location>
        <begin position="812"/>
        <end position="905"/>
    </location>
</feature>
<name>A0A4S4MNQ7_9APHY</name>
<evidence type="ECO:0000256" key="6">
    <source>
        <dbReference type="ARBA" id="ARBA00024695"/>
    </source>
</evidence>
<dbReference type="GO" id="GO:0030692">
    <property type="term" value="C:Noc4p-Nop14p complex"/>
    <property type="evidence" value="ECO:0007669"/>
    <property type="project" value="TreeGrafter"/>
</dbReference>
<comment type="subcellular location">
    <subcellularLocation>
        <location evidence="1">Nucleus</location>
        <location evidence="1">Nucleolus</location>
    </subcellularLocation>
</comment>
<gene>
    <name evidence="8" type="ORF">EUX98_g6552</name>
</gene>
<dbReference type="AlphaFoldDB" id="A0A4S4MNQ7"/>
<keyword evidence="3" id="KW-0690">Ribosome biogenesis</keyword>
<feature type="compositionally biased region" description="Basic and acidic residues" evidence="7">
    <location>
        <begin position="425"/>
        <end position="436"/>
    </location>
</feature>
<feature type="region of interest" description="Disordered" evidence="7">
    <location>
        <begin position="108"/>
        <end position="247"/>
    </location>
</feature>
<feature type="compositionally biased region" description="Acidic residues" evidence="7">
    <location>
        <begin position="359"/>
        <end position="371"/>
    </location>
</feature>
<dbReference type="OrthoDB" id="441771at2759"/>
<evidence type="ECO:0000256" key="4">
    <source>
        <dbReference type="ARBA" id="ARBA00022552"/>
    </source>
</evidence>
<accession>A0A4S4MNQ7</accession>
<sequence>MAKGSQLSQLKSALTQAGLAQQPQNGKKRKRTGSVLDDKEKERRATKLKEIQQKMNPFDMKVTKLKHDVGGRKIAGLVGRPAQSKQAGIEQRKKTLLKEYEEKDRAGGIVDRRFGENDPSMNPEERMLERFTRERQRASKGNTFNLEEDEELTHYGQSLSRLDDFDNSGMNLDESDEDEGMLDRRTVQRSHFGGFEDESEDEDEDEDQPERKRSKAEVMAEVMAKSKEHKILRQTMQEQDEALRHELDQELDSIRSLLYAPEASSSKDVHAAPALESAVEKIDDKDQEYDQFVRELVFEKRAKPKDRTKTEEEEALEEKEALEKAERRRIRRMDGDDADSDDEDAGKKKGKKGNRGGDDLEDDFVGEEDVDGGLGAGLEGNVDRRGNEEDDDEEDDDEEEEDGEDDSNEVDEDNATGESMLSDDNYEHDAGEHEDLVEASNRKRSIKKTASSTAAELPFTFACPSTHDELLEIVETVNDNDIPTVIKRIRALHHPSLAEDNKFKLQALTGVLIDHILYITPPPSPRFTLLSALIPHLYALSKSYPIQSAEHFMAKLTLMQKNLNRGLAHGVTLETSRTWPGLPELSLLRIVSIIWPTSDLNHPVVNPARVLMGSYLGLCRIRSVQDMASGLFLCTIFLQYEALSKRLVPEVINFLAISLLHLVPHKLKDASTLSGGFPVPGLNTESPSLRMLGKKATGLAIDKPDIARYFGDTPLADEQGKVNLAGLTLDLLCRFADLYKGLDGFIELYQPLHDLLSEVTPKGLSKDLLVKVESSKDTIGRLLKFAGQSRRPLQLQGHKPIPIPTYIPKFEHTTSNYLRNRDPDHERNESAKLRSQYKQEKKGAIRELRKDARFLASEQQKKQKQKDKTYTDRMNKVMASMESERAEQNALDREKAKEERRAGRK</sequence>
<feature type="compositionally biased region" description="Basic and acidic residues" evidence="7">
    <location>
        <begin position="819"/>
        <end position="853"/>
    </location>
</feature>
<proteinExistence type="inferred from homology"/>
<comment type="function">
    <text evidence="6">Involved in nucleolar processing of pre-18S ribosomal RNA. Has a role in the nuclear export of 40S pre-ribosomal subunit to the cytoplasm.</text>
</comment>
<evidence type="ECO:0000256" key="1">
    <source>
        <dbReference type="ARBA" id="ARBA00004604"/>
    </source>
</evidence>
<dbReference type="Proteomes" id="UP000308730">
    <property type="component" value="Unassembled WGS sequence"/>
</dbReference>
<evidence type="ECO:0008006" key="10">
    <source>
        <dbReference type="Google" id="ProtNLM"/>
    </source>
</evidence>
<feature type="region of interest" description="Disordered" evidence="7">
    <location>
        <begin position="296"/>
        <end position="444"/>
    </location>
</feature>
<feature type="compositionally biased region" description="Basic and acidic residues" evidence="7">
    <location>
        <begin position="209"/>
        <end position="231"/>
    </location>
</feature>
<feature type="compositionally biased region" description="Basic and acidic residues" evidence="7">
    <location>
        <begin position="123"/>
        <end position="137"/>
    </location>
</feature>
<dbReference type="GO" id="GO:0032040">
    <property type="term" value="C:small-subunit processome"/>
    <property type="evidence" value="ECO:0007669"/>
    <property type="project" value="InterPro"/>
</dbReference>
<comment type="similarity">
    <text evidence="2">Belongs to the NOP14 family.</text>
</comment>
<organism evidence="8 9">
    <name type="scientific">Antrodiella citrinella</name>
    <dbReference type="NCBI Taxonomy" id="2447956"/>
    <lineage>
        <taxon>Eukaryota</taxon>
        <taxon>Fungi</taxon>
        <taxon>Dikarya</taxon>
        <taxon>Basidiomycota</taxon>
        <taxon>Agaricomycotina</taxon>
        <taxon>Agaricomycetes</taxon>
        <taxon>Polyporales</taxon>
        <taxon>Steccherinaceae</taxon>
        <taxon>Antrodiella</taxon>
    </lineage>
</organism>
<evidence type="ECO:0000313" key="8">
    <source>
        <dbReference type="EMBL" id="THH27646.1"/>
    </source>
</evidence>
<feature type="compositionally biased region" description="Acidic residues" evidence="7">
    <location>
        <begin position="195"/>
        <end position="208"/>
    </location>
</feature>
<feature type="compositionally biased region" description="Basic and acidic residues" evidence="7">
    <location>
        <begin position="296"/>
        <end position="310"/>
    </location>
</feature>
<feature type="region of interest" description="Disordered" evidence="7">
    <location>
        <begin position="1"/>
        <end position="44"/>
    </location>
</feature>
<evidence type="ECO:0000256" key="5">
    <source>
        <dbReference type="ARBA" id="ARBA00023242"/>
    </source>
</evidence>
<keyword evidence="4" id="KW-0698">rRNA processing</keyword>
<keyword evidence="5" id="KW-0539">Nucleus</keyword>
<keyword evidence="9" id="KW-1185">Reference proteome</keyword>
<dbReference type="PANTHER" id="PTHR23183:SF0">
    <property type="entry name" value="NUCLEOLAR PROTEIN 14"/>
    <property type="match status" value="1"/>
</dbReference>
<dbReference type="GO" id="GO:0030490">
    <property type="term" value="P:maturation of SSU-rRNA"/>
    <property type="evidence" value="ECO:0007669"/>
    <property type="project" value="TreeGrafter"/>
</dbReference>
<protein>
    <recommendedName>
        <fullName evidence="10">Nop14-like protein</fullName>
    </recommendedName>
</protein>
<dbReference type="InterPro" id="IPR007276">
    <property type="entry name" value="Nop14"/>
</dbReference>